<dbReference type="OrthoDB" id="2963168at2759"/>
<dbReference type="CDD" id="cd10170">
    <property type="entry name" value="ASKHA_NBD_HSP70"/>
    <property type="match status" value="1"/>
</dbReference>
<gene>
    <name evidence="2" type="ORF">FA10DRAFT_286756</name>
</gene>
<feature type="region of interest" description="Disordered" evidence="1">
    <location>
        <begin position="112"/>
        <end position="138"/>
    </location>
</feature>
<evidence type="ECO:0008006" key="4">
    <source>
        <dbReference type="Google" id="ProtNLM"/>
    </source>
</evidence>
<feature type="compositionally biased region" description="Acidic residues" evidence="1">
    <location>
        <begin position="112"/>
        <end position="128"/>
    </location>
</feature>
<dbReference type="EMBL" id="KZ819637">
    <property type="protein sequence ID" value="PWN88851.1"/>
    <property type="molecule type" value="Genomic_DNA"/>
</dbReference>
<keyword evidence="3" id="KW-1185">Reference proteome</keyword>
<evidence type="ECO:0000256" key="1">
    <source>
        <dbReference type="SAM" id="MobiDB-lite"/>
    </source>
</evidence>
<reference evidence="2 3" key="1">
    <citation type="journal article" date="2018" name="Mol. Biol. Evol.">
        <title>Broad Genomic Sampling Reveals a Smut Pathogenic Ancestry of the Fungal Clade Ustilaginomycotina.</title>
        <authorList>
            <person name="Kijpornyongpan T."/>
            <person name="Mondo S.J."/>
            <person name="Barry K."/>
            <person name="Sandor L."/>
            <person name="Lee J."/>
            <person name="Lipzen A."/>
            <person name="Pangilinan J."/>
            <person name="LaButti K."/>
            <person name="Hainaut M."/>
            <person name="Henrissat B."/>
            <person name="Grigoriev I.V."/>
            <person name="Spatafora J.W."/>
            <person name="Aime M.C."/>
        </authorList>
    </citation>
    <scope>NUCLEOTIDE SEQUENCE [LARGE SCALE GENOMIC DNA]</scope>
    <source>
        <strain evidence="2 3">MCA 4198</strain>
    </source>
</reference>
<evidence type="ECO:0000313" key="2">
    <source>
        <dbReference type="EMBL" id="PWN88851.1"/>
    </source>
</evidence>
<dbReference type="STRING" id="215250.A0A316YI53"/>
<dbReference type="PANTHER" id="PTHR14187:SF5">
    <property type="entry name" value="HEAT SHOCK 70 KDA PROTEIN 12A"/>
    <property type="match status" value="1"/>
</dbReference>
<accession>A0A316YI53</accession>
<organism evidence="2 3">
    <name type="scientific">Acaromyces ingoldii</name>
    <dbReference type="NCBI Taxonomy" id="215250"/>
    <lineage>
        <taxon>Eukaryota</taxon>
        <taxon>Fungi</taxon>
        <taxon>Dikarya</taxon>
        <taxon>Basidiomycota</taxon>
        <taxon>Ustilaginomycotina</taxon>
        <taxon>Exobasidiomycetes</taxon>
        <taxon>Exobasidiales</taxon>
        <taxon>Cryptobasidiaceae</taxon>
        <taxon>Acaromyces</taxon>
    </lineage>
</organism>
<evidence type="ECO:0000313" key="3">
    <source>
        <dbReference type="Proteomes" id="UP000245768"/>
    </source>
</evidence>
<protein>
    <recommendedName>
        <fullName evidence="4">Actin-like ATPase domain-containing protein</fullName>
    </recommendedName>
</protein>
<name>A0A316YI53_9BASI</name>
<proteinExistence type="predicted"/>
<dbReference type="GeneID" id="37046012"/>
<dbReference type="SUPFAM" id="SSF53067">
    <property type="entry name" value="Actin-like ATPase domain"/>
    <property type="match status" value="2"/>
</dbReference>
<dbReference type="InParanoid" id="A0A316YI53"/>
<dbReference type="AlphaFoldDB" id="A0A316YI53"/>
<sequence length="904" mass="96993">MGLRSGNKKWQSYTGSTVRLVVAIDIGTTFSGAAYSILTPGEKPQIVDVGSYPGQEHGGSHKTPSTVMYAPDGRVLAVGSETKTERMRHAAYAMGAKEASWWKLALCADLDEGLPDQQDDDQDDENEDEGRTPMFIPPGKSAEDVFTDYLAWMMDWVEKFIIAHHQGGEQLVAKTKGNRLLVLTHPNSWAGAQQAAMRRATVRAGVVPDATRAATMVRFLSEAEASLTYALMSSAMSSWTQAGSSVAIVDAGGGTIDMTAYAIETTEPHLSVKEVCVPQCFLEGSITVDNQAIALIRSKLAGTRWDNDEDLETIMHDFIRTVKHTFSNDRNPCVIKIGTSVDNDESIGLIKGMLVLQGHEVASLFSRSISATVNGLRTIFADYAPGMAKRVALVGGFSESVYLRESVAKALGPGVALAKPDNATAKAVASGAVAWAIDGVVTARVAKLWYGVRCAVTLDARKQSHIDRLKTRIVSADGEVRIPDAFHPLYAKGQEVKAADTVKQSFSMTKALDEKLTGSFDLIIYRGDDTPPEFVDEENDGFAVLCTLEVNLDRLKNALPIQKLESGRRFRQVRFDIHLDISDTELKARWMWDHQAIAHSGEAQTVYLDDLELFTRKAAPSGGRNVPRAVATESLAMREEMRTPSVSGAVLPETDLQSVSSLELPSQLAFQGQVSGESIHAEVSDFRNSDTDPESMSLYLCAIFLFSASLVRASPSPNPLWTNPLKVRDTCENTDCMQASGSLLACLSPDVTNDQLLSCFCPNNFVAFTNCVLIDDCLITDSYGYFESQNMDNVLDFACTLYVNGFQTQAANCLASQDMTGSSCDLSQIPDSGSGGASSTPPLTFTSGAGTSTANRAASNTAAASHAANTNAGGAKKTSGAASDYALQVFSLGAIALGAAAVLL</sequence>
<dbReference type="InterPro" id="IPR043129">
    <property type="entry name" value="ATPase_NBD"/>
</dbReference>
<dbReference type="RefSeq" id="XP_025376049.1">
    <property type="nucleotide sequence ID" value="XM_025524096.1"/>
</dbReference>
<dbReference type="Proteomes" id="UP000245768">
    <property type="component" value="Unassembled WGS sequence"/>
</dbReference>
<dbReference type="Gene3D" id="3.90.640.10">
    <property type="entry name" value="Actin, Chain A, domain 4"/>
    <property type="match status" value="1"/>
</dbReference>
<dbReference type="Gene3D" id="3.30.420.40">
    <property type="match status" value="2"/>
</dbReference>
<dbReference type="PANTHER" id="PTHR14187">
    <property type="entry name" value="ALPHA KINASE/ELONGATION FACTOR 2 KINASE"/>
    <property type="match status" value="1"/>
</dbReference>